<sequence length="105" mass="11535">MIRPLAQWEVRSMEKLREGGSERAFDSPEHWTGNLTRVSEEGACSDAAENAGKGRRWSIILIFALVPLVLLVTVLLGGFVLVSIAFGAEQTELLAAHSDTDHLQF</sequence>
<keyword evidence="1" id="KW-0812">Transmembrane</keyword>
<comment type="caution">
    <text evidence="2">The sequence shown here is derived from an EMBL/GenBank/DDBJ whole genome shotgun (WGS) entry which is preliminary data.</text>
</comment>
<reference evidence="2 3" key="1">
    <citation type="submission" date="2016-02" db="EMBL/GenBank/DDBJ databases">
        <title>Genome sequencing of a beta-galactosidase producing bacteria Rhizobium sp. 59.</title>
        <authorList>
            <person name="Wang D."/>
            <person name="Kot W."/>
            <person name="Qin Y."/>
            <person name="Hansen L."/>
            <person name="Naqvi K."/>
            <person name="Rensing C."/>
        </authorList>
    </citation>
    <scope>NUCLEOTIDE SEQUENCE [LARGE SCALE GENOMIC DNA]</scope>
    <source>
        <strain evidence="2 3">59</strain>
    </source>
</reference>
<organism evidence="2 3">
    <name type="scientific">Pararhizobium antarcticum</name>
    <dbReference type="NCBI Taxonomy" id="1798805"/>
    <lineage>
        <taxon>Bacteria</taxon>
        <taxon>Pseudomonadati</taxon>
        <taxon>Pseudomonadota</taxon>
        <taxon>Alphaproteobacteria</taxon>
        <taxon>Hyphomicrobiales</taxon>
        <taxon>Rhizobiaceae</taxon>
        <taxon>Rhizobium/Agrobacterium group</taxon>
        <taxon>Pararhizobium</taxon>
    </lineage>
</organism>
<protein>
    <submittedName>
        <fullName evidence="2">Uncharacterized protein</fullName>
    </submittedName>
</protein>
<name>A0A657LR17_9HYPH</name>
<keyword evidence="1" id="KW-0472">Membrane</keyword>
<proteinExistence type="predicted"/>
<dbReference type="AlphaFoldDB" id="A0A657LR17"/>
<feature type="transmembrane region" description="Helical" evidence="1">
    <location>
        <begin position="59"/>
        <end position="86"/>
    </location>
</feature>
<keyword evidence="3" id="KW-1185">Reference proteome</keyword>
<gene>
    <name evidence="2" type="ORF">AX760_18695</name>
</gene>
<keyword evidence="1" id="KW-1133">Transmembrane helix</keyword>
<evidence type="ECO:0000313" key="3">
    <source>
        <dbReference type="Proteomes" id="UP000182661"/>
    </source>
</evidence>
<accession>A0A657LR17</accession>
<dbReference type="EMBL" id="LSRP01000091">
    <property type="protein sequence ID" value="OJF95864.1"/>
    <property type="molecule type" value="Genomic_DNA"/>
</dbReference>
<evidence type="ECO:0000313" key="2">
    <source>
        <dbReference type="EMBL" id="OJF95864.1"/>
    </source>
</evidence>
<evidence type="ECO:0000256" key="1">
    <source>
        <dbReference type="SAM" id="Phobius"/>
    </source>
</evidence>
<dbReference type="Proteomes" id="UP000182661">
    <property type="component" value="Unassembled WGS sequence"/>
</dbReference>